<dbReference type="AlphaFoldDB" id="A0A915J950"/>
<organism evidence="1 2">
    <name type="scientific">Romanomermis culicivorax</name>
    <name type="common">Nematode worm</name>
    <dbReference type="NCBI Taxonomy" id="13658"/>
    <lineage>
        <taxon>Eukaryota</taxon>
        <taxon>Metazoa</taxon>
        <taxon>Ecdysozoa</taxon>
        <taxon>Nematoda</taxon>
        <taxon>Enoplea</taxon>
        <taxon>Dorylaimia</taxon>
        <taxon>Mermithida</taxon>
        <taxon>Mermithoidea</taxon>
        <taxon>Mermithidae</taxon>
        <taxon>Romanomermis</taxon>
    </lineage>
</organism>
<evidence type="ECO:0000313" key="2">
    <source>
        <dbReference type="WBParaSite" id="nRc.2.0.1.t23008-RA"/>
    </source>
</evidence>
<sequence>MHDDIARLVNFVYHFYQSTSSMVGPPGRPPAAPFKGKKILDKGKDMRGRRGKVNFASLTIRSMSSLLKRPEIGKRSYKSSSLL</sequence>
<protein>
    <submittedName>
        <fullName evidence="2">Uncharacterized protein</fullName>
    </submittedName>
</protein>
<proteinExistence type="predicted"/>
<name>A0A915J950_ROMCU</name>
<keyword evidence="1" id="KW-1185">Reference proteome</keyword>
<accession>A0A915J950</accession>
<dbReference type="WBParaSite" id="nRc.2.0.1.t23008-RA">
    <property type="protein sequence ID" value="nRc.2.0.1.t23008-RA"/>
    <property type="gene ID" value="nRc.2.0.1.g23008"/>
</dbReference>
<reference evidence="2" key="1">
    <citation type="submission" date="2022-11" db="UniProtKB">
        <authorList>
            <consortium name="WormBaseParasite"/>
        </authorList>
    </citation>
    <scope>IDENTIFICATION</scope>
</reference>
<dbReference type="Proteomes" id="UP000887565">
    <property type="component" value="Unplaced"/>
</dbReference>
<evidence type="ECO:0000313" key="1">
    <source>
        <dbReference type="Proteomes" id="UP000887565"/>
    </source>
</evidence>